<gene>
    <name evidence="1" type="ORF">ONZ43_g5527</name>
</gene>
<reference evidence="1" key="1">
    <citation type="submission" date="2022-11" db="EMBL/GenBank/DDBJ databases">
        <title>Genome Sequence of Nemania bipapillata.</title>
        <authorList>
            <person name="Buettner E."/>
        </authorList>
    </citation>
    <scope>NUCLEOTIDE SEQUENCE</scope>
    <source>
        <strain evidence="1">CP14</strain>
    </source>
</reference>
<keyword evidence="2" id="KW-1185">Reference proteome</keyword>
<accession>A0ACC2I9K3</accession>
<proteinExistence type="predicted"/>
<protein>
    <submittedName>
        <fullName evidence="1">Uncharacterized protein</fullName>
    </submittedName>
</protein>
<evidence type="ECO:0000313" key="1">
    <source>
        <dbReference type="EMBL" id="KAJ8111833.1"/>
    </source>
</evidence>
<name>A0ACC2I9K3_9PEZI</name>
<organism evidence="1 2">
    <name type="scientific">Nemania bipapillata</name>
    <dbReference type="NCBI Taxonomy" id="110536"/>
    <lineage>
        <taxon>Eukaryota</taxon>
        <taxon>Fungi</taxon>
        <taxon>Dikarya</taxon>
        <taxon>Ascomycota</taxon>
        <taxon>Pezizomycotina</taxon>
        <taxon>Sordariomycetes</taxon>
        <taxon>Xylariomycetidae</taxon>
        <taxon>Xylariales</taxon>
        <taxon>Xylariaceae</taxon>
        <taxon>Nemania</taxon>
    </lineage>
</organism>
<evidence type="ECO:0000313" key="2">
    <source>
        <dbReference type="Proteomes" id="UP001153334"/>
    </source>
</evidence>
<comment type="caution">
    <text evidence="1">The sequence shown here is derived from an EMBL/GenBank/DDBJ whole genome shotgun (WGS) entry which is preliminary data.</text>
</comment>
<dbReference type="EMBL" id="JAPESX010001735">
    <property type="protein sequence ID" value="KAJ8111833.1"/>
    <property type="molecule type" value="Genomic_DNA"/>
</dbReference>
<sequence>MAKVEGEAGHDNVEQSSRAIDPSTPTQPSSPQTMLGSGEERLKPESHITTKRDLESAFPELSPDRASKRSRSCSAGLCHPGASGQNMDNNDIAASGTVEHDGAIPATTGGKSHEKARATSQSSLDSAVHPACPQRVLVIENKVEGDGTIDPDHDERICQNSSNEIRRHIAIIKQNSPDGQLDDNTTDMFLVEAMTHIENKPLTTVEEATKPELGETTSEYNSSPLSSPISPTPIPGYTTPIVAPTISIKYENRATQTELDTVVKDENRATQTELDTVSHDRIPSASELWEEELEHIRRPQPLLTGTCTTVNVPLRDNIAQLSSVSQRVTYLPPKLKPTLGQSLGSSTAINTNQKYYSPEVVNVSDTEDDEGGRGFTHSSQLVGGGGVGYGIHGAEFIPSDDRGQGENVDPLINPPAPQYRYPFNSSDDTVSKIPDYEDYESGMYNRGEDAAGYSEYTDLSITPPGPPYTNRVFNEDYGYYNKGIETSLYVSDADGVEATGSRRQDHIKDSQDHSMAVHAEEAFGRERSRSPRYQQTSYAGENTYCKSRHHSHIHRMEGAMDGPSDVSFSSLDISHGNPQDDKCISEGKRDGKDIACLGYKNSYNRDTKRYIREEPEDPSFYGCNTSTLSASQTTRALRYQDRFAGAGEIPGPKSGLRLKLDDYIHDTGINEEIVGLERGINYVIAKTFYSGQTLDEEQAWQRSWASDSTRLYKGFPLVESIEFVAAANRAKSEGDCYWRALAYSLHGKPARWDIIKAEHLTYLDHVLSDKTHPRHTLYTKLNAQFFESYGPSLYAHGARFRANLWQLLHMPHAWTPGVMQQITADRYNIHLVTFTYNSRKNLCSEVSVRGAYNSRHVFMLFMNTGHFQPLIVNEYLSWEFRYPRVTVAATARFSNAPKADSKRVTRAIQHPWRNDWTKEVPPPVPTTHGCDLFQLRQFMSIPPSASNQAHR</sequence>
<dbReference type="Proteomes" id="UP001153334">
    <property type="component" value="Unassembled WGS sequence"/>
</dbReference>